<dbReference type="Pfam" id="PF22703">
    <property type="entry name" value="Cdc6_lid"/>
    <property type="match status" value="1"/>
</dbReference>
<dbReference type="EMBL" id="JBHUDL010000010">
    <property type="protein sequence ID" value="MFD1634644.1"/>
    <property type="molecule type" value="Genomic_DNA"/>
</dbReference>
<dbReference type="PANTHER" id="PTHR10763">
    <property type="entry name" value="CELL DIVISION CONTROL PROTEIN 6-RELATED"/>
    <property type="match status" value="1"/>
</dbReference>
<evidence type="ECO:0000256" key="2">
    <source>
        <dbReference type="ARBA" id="ARBA00022705"/>
    </source>
</evidence>
<protein>
    <submittedName>
        <fullName evidence="6">Cdc6/Cdc18 family protein</fullName>
    </submittedName>
</protein>
<evidence type="ECO:0000256" key="1">
    <source>
        <dbReference type="ARBA" id="ARBA00006184"/>
    </source>
</evidence>
<dbReference type="GO" id="GO:0006260">
    <property type="term" value="P:DNA replication"/>
    <property type="evidence" value="ECO:0007669"/>
    <property type="project" value="UniProtKB-KW"/>
</dbReference>
<keyword evidence="3" id="KW-0547">Nucleotide-binding</keyword>
<dbReference type="AlphaFoldDB" id="A0ABD6D0C6"/>
<organism evidence="6 7">
    <name type="scientific">Haloplanus ruber</name>
    <dbReference type="NCBI Taxonomy" id="869892"/>
    <lineage>
        <taxon>Archaea</taxon>
        <taxon>Methanobacteriati</taxon>
        <taxon>Methanobacteriota</taxon>
        <taxon>Stenosarchaea group</taxon>
        <taxon>Halobacteria</taxon>
        <taxon>Halobacteriales</taxon>
        <taxon>Haloferacaceae</taxon>
        <taxon>Haloplanus</taxon>
    </lineage>
</organism>
<dbReference type="PANTHER" id="PTHR10763:SF22">
    <property type="entry name" value="ORC1-TYPE DNA REPLICATION PROTEIN"/>
    <property type="match status" value="1"/>
</dbReference>
<reference evidence="6 7" key="1">
    <citation type="journal article" date="2019" name="Int. J. Syst. Evol. Microbiol.">
        <title>The Global Catalogue of Microorganisms (GCM) 10K type strain sequencing project: providing services to taxonomists for standard genome sequencing and annotation.</title>
        <authorList>
            <consortium name="The Broad Institute Genomics Platform"/>
            <consortium name="The Broad Institute Genome Sequencing Center for Infectious Disease"/>
            <person name="Wu L."/>
            <person name="Ma J."/>
        </authorList>
    </citation>
    <scope>NUCLEOTIDE SEQUENCE [LARGE SCALE GENOMIC DNA]</scope>
    <source>
        <strain evidence="6 7">CGMCC 1.10594</strain>
    </source>
</reference>
<dbReference type="SMART" id="SM00382">
    <property type="entry name" value="AAA"/>
    <property type="match status" value="1"/>
</dbReference>
<evidence type="ECO:0000256" key="4">
    <source>
        <dbReference type="ARBA" id="ARBA00022840"/>
    </source>
</evidence>
<dbReference type="GO" id="GO:0005524">
    <property type="term" value="F:ATP binding"/>
    <property type="evidence" value="ECO:0007669"/>
    <property type="project" value="UniProtKB-KW"/>
</dbReference>
<keyword evidence="7" id="KW-1185">Reference proteome</keyword>
<dbReference type="InterPro" id="IPR050311">
    <property type="entry name" value="ORC1/CDC6"/>
</dbReference>
<comment type="caution">
    <text evidence="6">The sequence shown here is derived from an EMBL/GenBank/DDBJ whole genome shotgun (WGS) entry which is preliminary data.</text>
</comment>
<dbReference type="RefSeq" id="WP_256404885.1">
    <property type="nucleotide sequence ID" value="NZ_CP187151.1"/>
</dbReference>
<dbReference type="InterPro" id="IPR055237">
    <property type="entry name" value="Cdc6_lid"/>
</dbReference>
<comment type="similarity">
    <text evidence="1">Belongs to the CDC6/cdc18 family.</text>
</comment>
<dbReference type="SUPFAM" id="SSF52540">
    <property type="entry name" value="P-loop containing nucleoside triphosphate hydrolases"/>
    <property type="match status" value="1"/>
</dbReference>
<dbReference type="InterPro" id="IPR003593">
    <property type="entry name" value="AAA+_ATPase"/>
</dbReference>
<evidence type="ECO:0000313" key="6">
    <source>
        <dbReference type="EMBL" id="MFD1634644.1"/>
    </source>
</evidence>
<dbReference type="Proteomes" id="UP001597075">
    <property type="component" value="Unassembled WGS sequence"/>
</dbReference>
<sequence length="333" mass="37143">MIRDARALRDEFVPSELHHREGAIQHLSFCLSSIQDDRPGEDVLITGPSGAGKTTTAKYVVDELERETLGVRTGYANCLANTTVTGVLHALLRDAGLGLDLQIDATSTDQYLDRVRQLDDQVVIILDEVDVLADHSLLVSFFEIPNVTTVMICVDEDSLLTDLDLRVAKRVRSAASLHLEKYRHHELVDILKGRIDAGLVAGATDGATIDRIADLAAGDARFAITLLRRAAQRAEYEGVSLSPELVEDAVNDAEAEVHQRKVELLSTHQRLLYQIIREYGEIGASKLHAEYEERAQNPKSSSTRYRYLRSLEYYELIEKIGATRGSEYRVFEP</sequence>
<dbReference type="Pfam" id="PF13401">
    <property type="entry name" value="AAA_22"/>
    <property type="match status" value="1"/>
</dbReference>
<dbReference type="Gene3D" id="3.40.50.300">
    <property type="entry name" value="P-loop containing nucleotide triphosphate hydrolases"/>
    <property type="match status" value="1"/>
</dbReference>
<accession>A0ABD6D0C6</accession>
<proteinExistence type="inferred from homology"/>
<keyword evidence="4" id="KW-0067">ATP-binding</keyword>
<dbReference type="InterPro" id="IPR049945">
    <property type="entry name" value="AAA_22"/>
</dbReference>
<evidence type="ECO:0000256" key="3">
    <source>
        <dbReference type="ARBA" id="ARBA00022741"/>
    </source>
</evidence>
<feature type="domain" description="AAA+ ATPase" evidence="5">
    <location>
        <begin position="39"/>
        <end position="183"/>
    </location>
</feature>
<gene>
    <name evidence="6" type="ORF">ACFSBJ_13015</name>
</gene>
<name>A0ABD6D0C6_9EURY</name>
<dbReference type="Gene3D" id="1.10.8.60">
    <property type="match status" value="1"/>
</dbReference>
<keyword evidence="2" id="KW-0235">DNA replication</keyword>
<dbReference type="InterPro" id="IPR027417">
    <property type="entry name" value="P-loop_NTPase"/>
</dbReference>
<evidence type="ECO:0000313" key="7">
    <source>
        <dbReference type="Proteomes" id="UP001597075"/>
    </source>
</evidence>
<evidence type="ECO:0000259" key="5">
    <source>
        <dbReference type="SMART" id="SM00382"/>
    </source>
</evidence>